<reference evidence="6" key="2">
    <citation type="journal article" date="2021" name="PeerJ">
        <title>Extensive microbial diversity within the chicken gut microbiome revealed by metagenomics and culture.</title>
        <authorList>
            <person name="Gilroy R."/>
            <person name="Ravi A."/>
            <person name="Getino M."/>
            <person name="Pursley I."/>
            <person name="Horton D.L."/>
            <person name="Alikhan N.F."/>
            <person name="Baker D."/>
            <person name="Gharbi K."/>
            <person name="Hall N."/>
            <person name="Watson M."/>
            <person name="Adriaenssens E.M."/>
            <person name="Foster-Nyarko E."/>
            <person name="Jarju S."/>
            <person name="Secka A."/>
            <person name="Antonio M."/>
            <person name="Oren A."/>
            <person name="Chaudhuri R.R."/>
            <person name="La Ragione R."/>
            <person name="Hildebrand F."/>
            <person name="Pallen M.J."/>
        </authorList>
    </citation>
    <scope>NUCLEOTIDE SEQUENCE</scope>
    <source>
        <strain evidence="6">35461</strain>
    </source>
</reference>
<protein>
    <submittedName>
        <fullName evidence="6">Zinc transporter ZupT</fullName>
    </submittedName>
</protein>
<sequence length="293" mass="31139">MTERFLIALLLTLIAGLSTGLGAAIAFFAPRANTRFLSVCTGLSAGVMLYVSFMEILPEAFAQIMEAGLAETPATALGTLGFFLGIALIFLIDRLVPDAENPHETHPKGDYLALRDPAQAATPAERRAIRKATRQTRRTLLRMGAFTALAITVHNFPEGLSTFLAALVDPHLGAVIAFAIALHNIPEGISVSVPIYYATGNRRRAFVWSCLAGFAEPAGALFLWAVLALCHGALFFEPPPMLMGLVSGAVAGIMVFISLDELLPASRAYGKGHDSLYGLVAGMALMALSLLLL</sequence>
<dbReference type="NCBIfam" id="NF003243">
    <property type="entry name" value="PRK04201.1"/>
    <property type="match status" value="1"/>
</dbReference>
<dbReference type="AlphaFoldDB" id="A0A9D1NKV8"/>
<dbReference type="Pfam" id="PF02535">
    <property type="entry name" value="Zip"/>
    <property type="match status" value="1"/>
</dbReference>
<feature type="transmembrane region" description="Helical" evidence="5">
    <location>
        <begin position="275"/>
        <end position="292"/>
    </location>
</feature>
<organism evidence="6 7">
    <name type="scientific">Candidatus Spyradenecus faecavium</name>
    <dbReference type="NCBI Taxonomy" id="2840947"/>
    <lineage>
        <taxon>Bacteria</taxon>
        <taxon>Pseudomonadati</taxon>
        <taxon>Lentisphaerota</taxon>
        <taxon>Lentisphaeria</taxon>
        <taxon>Lentisphaerales</taxon>
        <taxon>Lentisphaeraceae</taxon>
        <taxon>Lentisphaeraceae incertae sedis</taxon>
        <taxon>Candidatus Spyradenecus</taxon>
    </lineage>
</organism>
<gene>
    <name evidence="6" type="primary">zupT</name>
    <name evidence="6" type="ORF">IAC79_00195</name>
</gene>
<dbReference type="Proteomes" id="UP000886845">
    <property type="component" value="Unassembled WGS sequence"/>
</dbReference>
<evidence type="ECO:0000313" key="7">
    <source>
        <dbReference type="Proteomes" id="UP000886845"/>
    </source>
</evidence>
<keyword evidence="2 5" id="KW-0812">Transmembrane</keyword>
<feature type="transmembrane region" description="Helical" evidence="5">
    <location>
        <begin position="206"/>
        <end position="236"/>
    </location>
</feature>
<evidence type="ECO:0000256" key="4">
    <source>
        <dbReference type="ARBA" id="ARBA00023136"/>
    </source>
</evidence>
<keyword evidence="3 5" id="KW-1133">Transmembrane helix</keyword>
<dbReference type="PANTHER" id="PTHR11040">
    <property type="entry name" value="ZINC/IRON TRANSPORTER"/>
    <property type="match status" value="1"/>
</dbReference>
<dbReference type="EMBL" id="DVOR01000007">
    <property type="protein sequence ID" value="HIV08521.1"/>
    <property type="molecule type" value="Genomic_DNA"/>
</dbReference>
<dbReference type="GO" id="GO:0005385">
    <property type="term" value="F:zinc ion transmembrane transporter activity"/>
    <property type="evidence" value="ECO:0007669"/>
    <property type="project" value="TreeGrafter"/>
</dbReference>
<evidence type="ECO:0000256" key="2">
    <source>
        <dbReference type="ARBA" id="ARBA00022692"/>
    </source>
</evidence>
<keyword evidence="4 5" id="KW-0472">Membrane</keyword>
<feature type="transmembrane region" description="Helical" evidence="5">
    <location>
        <begin position="36"/>
        <end position="54"/>
    </location>
</feature>
<dbReference type="PANTHER" id="PTHR11040:SF205">
    <property type="entry name" value="ZINC TRANSPORTER ZUPT"/>
    <property type="match status" value="1"/>
</dbReference>
<name>A0A9D1NKV8_9BACT</name>
<feature type="transmembrane region" description="Helical" evidence="5">
    <location>
        <begin position="6"/>
        <end position="29"/>
    </location>
</feature>
<feature type="transmembrane region" description="Helical" evidence="5">
    <location>
        <begin position="242"/>
        <end position="263"/>
    </location>
</feature>
<comment type="subcellular location">
    <subcellularLocation>
        <location evidence="1">Membrane</location>
        <topology evidence="1">Multi-pass membrane protein</topology>
    </subcellularLocation>
</comment>
<evidence type="ECO:0000256" key="1">
    <source>
        <dbReference type="ARBA" id="ARBA00004141"/>
    </source>
</evidence>
<evidence type="ECO:0000256" key="5">
    <source>
        <dbReference type="SAM" id="Phobius"/>
    </source>
</evidence>
<feature type="transmembrane region" description="Helical" evidence="5">
    <location>
        <begin position="163"/>
        <end position="185"/>
    </location>
</feature>
<reference evidence="6" key="1">
    <citation type="submission" date="2020-10" db="EMBL/GenBank/DDBJ databases">
        <authorList>
            <person name="Gilroy R."/>
        </authorList>
    </citation>
    <scope>NUCLEOTIDE SEQUENCE</scope>
    <source>
        <strain evidence="6">35461</strain>
    </source>
</reference>
<dbReference type="InterPro" id="IPR003689">
    <property type="entry name" value="ZIP"/>
</dbReference>
<proteinExistence type="predicted"/>
<feature type="transmembrane region" description="Helical" evidence="5">
    <location>
        <begin position="74"/>
        <end position="92"/>
    </location>
</feature>
<comment type="caution">
    <text evidence="6">The sequence shown here is derived from an EMBL/GenBank/DDBJ whole genome shotgun (WGS) entry which is preliminary data.</text>
</comment>
<evidence type="ECO:0000313" key="6">
    <source>
        <dbReference type="EMBL" id="HIV08521.1"/>
    </source>
</evidence>
<dbReference type="GO" id="GO:0016020">
    <property type="term" value="C:membrane"/>
    <property type="evidence" value="ECO:0007669"/>
    <property type="project" value="UniProtKB-SubCell"/>
</dbReference>
<feature type="transmembrane region" description="Helical" evidence="5">
    <location>
        <begin position="139"/>
        <end position="157"/>
    </location>
</feature>
<accession>A0A9D1NKV8</accession>
<evidence type="ECO:0000256" key="3">
    <source>
        <dbReference type="ARBA" id="ARBA00022989"/>
    </source>
</evidence>